<feature type="transmembrane region" description="Helical" evidence="10">
    <location>
        <begin position="381"/>
        <end position="403"/>
    </location>
</feature>
<comment type="subcellular location">
    <subcellularLocation>
        <location evidence="1">Membrane</location>
        <topology evidence="1">Multi-pass membrane protein</topology>
    </subcellularLocation>
</comment>
<feature type="compositionally biased region" description="Basic residues" evidence="9">
    <location>
        <begin position="509"/>
        <end position="519"/>
    </location>
</feature>
<evidence type="ECO:0000256" key="6">
    <source>
        <dbReference type="ARBA" id="ARBA00022989"/>
    </source>
</evidence>
<evidence type="ECO:0000256" key="2">
    <source>
        <dbReference type="ARBA" id="ARBA00006434"/>
    </source>
</evidence>
<keyword evidence="4" id="KW-1003">Cell membrane</keyword>
<feature type="transmembrane region" description="Helical" evidence="10">
    <location>
        <begin position="410"/>
        <end position="433"/>
    </location>
</feature>
<dbReference type="Pfam" id="PF00474">
    <property type="entry name" value="SSF"/>
    <property type="match status" value="1"/>
</dbReference>
<evidence type="ECO:0000256" key="9">
    <source>
        <dbReference type="SAM" id="MobiDB-lite"/>
    </source>
</evidence>
<gene>
    <name evidence="11" type="ORF">SAVMC3_60400</name>
</gene>
<feature type="transmembrane region" description="Helical" evidence="10">
    <location>
        <begin position="445"/>
        <end position="466"/>
    </location>
</feature>
<dbReference type="AlphaFoldDB" id="A0A499VUS9"/>
<feature type="transmembrane region" description="Helical" evidence="10">
    <location>
        <begin position="116"/>
        <end position="140"/>
    </location>
</feature>
<dbReference type="InterPro" id="IPR001734">
    <property type="entry name" value="Na/solute_symporter"/>
</dbReference>
<keyword evidence="6 10" id="KW-1133">Transmembrane helix</keyword>
<feature type="transmembrane region" description="Helical" evidence="10">
    <location>
        <begin position="184"/>
        <end position="204"/>
    </location>
</feature>
<dbReference type="InterPro" id="IPR050277">
    <property type="entry name" value="Sodium:Solute_Symporter"/>
</dbReference>
<evidence type="ECO:0000313" key="11">
    <source>
        <dbReference type="EMBL" id="BBJ53411.1"/>
    </source>
</evidence>
<organism evidence="11">
    <name type="scientific">Streptomyces avermitilis</name>
    <dbReference type="NCBI Taxonomy" id="33903"/>
    <lineage>
        <taxon>Bacteria</taxon>
        <taxon>Bacillati</taxon>
        <taxon>Actinomycetota</taxon>
        <taxon>Actinomycetes</taxon>
        <taxon>Kitasatosporales</taxon>
        <taxon>Streptomycetaceae</taxon>
        <taxon>Streptomyces</taxon>
    </lineage>
</organism>
<dbReference type="PANTHER" id="PTHR48086">
    <property type="entry name" value="SODIUM/PROLINE SYMPORTER-RELATED"/>
    <property type="match status" value="1"/>
</dbReference>
<feature type="transmembrane region" description="Helical" evidence="10">
    <location>
        <begin position="72"/>
        <end position="95"/>
    </location>
</feature>
<dbReference type="PROSITE" id="PS50283">
    <property type="entry name" value="NA_SOLUT_SYMP_3"/>
    <property type="match status" value="1"/>
</dbReference>
<keyword evidence="3" id="KW-0813">Transport</keyword>
<feature type="transmembrane region" description="Helical" evidence="10">
    <location>
        <begin position="263"/>
        <end position="283"/>
    </location>
</feature>
<dbReference type="CDD" id="cd11479">
    <property type="entry name" value="SLC5sbd_u3"/>
    <property type="match status" value="1"/>
</dbReference>
<feature type="transmembrane region" description="Helical" evidence="10">
    <location>
        <begin position="152"/>
        <end position="172"/>
    </location>
</feature>
<feature type="compositionally biased region" description="Basic and acidic residues" evidence="9">
    <location>
        <begin position="498"/>
        <end position="508"/>
    </location>
</feature>
<keyword evidence="7 10" id="KW-0472">Membrane</keyword>
<dbReference type="PANTHER" id="PTHR48086:SF7">
    <property type="entry name" value="SODIUM-SOLUTE SYMPORTER-RELATED"/>
    <property type="match status" value="1"/>
</dbReference>
<dbReference type="GO" id="GO:0022857">
    <property type="term" value="F:transmembrane transporter activity"/>
    <property type="evidence" value="ECO:0007669"/>
    <property type="project" value="InterPro"/>
</dbReference>
<feature type="transmembrane region" description="Helical" evidence="10">
    <location>
        <begin position="303"/>
        <end position="336"/>
    </location>
</feature>
<dbReference type="Gene3D" id="1.20.1730.10">
    <property type="entry name" value="Sodium/glucose cotransporter"/>
    <property type="match status" value="1"/>
</dbReference>
<evidence type="ECO:0000256" key="1">
    <source>
        <dbReference type="ARBA" id="ARBA00004141"/>
    </source>
</evidence>
<name>A0A499VUS9_STRAX</name>
<dbReference type="InterPro" id="IPR038377">
    <property type="entry name" value="Na/Glc_symporter_sf"/>
</dbReference>
<evidence type="ECO:0000256" key="8">
    <source>
        <dbReference type="RuleBase" id="RU362091"/>
    </source>
</evidence>
<comment type="similarity">
    <text evidence="2 8">Belongs to the sodium:solute symporter (SSF) (TC 2.A.21) family.</text>
</comment>
<dbReference type="EMBL" id="AP019621">
    <property type="protein sequence ID" value="BBJ53411.1"/>
    <property type="molecule type" value="Genomic_DNA"/>
</dbReference>
<accession>A0A499VUS9</accession>
<feature type="transmembrane region" description="Helical" evidence="10">
    <location>
        <begin position="44"/>
        <end position="66"/>
    </location>
</feature>
<feature type="transmembrane region" description="Helical" evidence="10">
    <location>
        <begin position="6"/>
        <end position="23"/>
    </location>
</feature>
<evidence type="ECO:0000256" key="3">
    <source>
        <dbReference type="ARBA" id="ARBA00022448"/>
    </source>
</evidence>
<proteinExistence type="inferred from homology"/>
<reference evidence="11" key="1">
    <citation type="submission" date="2019-04" db="EMBL/GenBank/DDBJ databases">
        <title>Draft genome sequences of Streptomyces avermitilis MC3.</title>
        <authorList>
            <person name="Komaki H."/>
            <person name="Tamura T."/>
            <person name="Hosoyama A."/>
        </authorList>
    </citation>
    <scope>NUCLEOTIDE SEQUENCE</scope>
    <source>
        <strain evidence="11">MC3</strain>
    </source>
</reference>
<evidence type="ECO:0000256" key="5">
    <source>
        <dbReference type="ARBA" id="ARBA00022692"/>
    </source>
</evidence>
<keyword evidence="5 10" id="KW-0812">Transmembrane</keyword>
<evidence type="ECO:0000256" key="4">
    <source>
        <dbReference type="ARBA" id="ARBA00022475"/>
    </source>
</evidence>
<protein>
    <submittedName>
        <fullName evidence="11">Solute:Na+ symporter, SSS family protein</fullName>
    </submittedName>
</protein>
<dbReference type="PROSITE" id="PS00457">
    <property type="entry name" value="NA_SOLUT_SYMP_2"/>
    <property type="match status" value="1"/>
</dbReference>
<dbReference type="GO" id="GO:0046942">
    <property type="term" value="P:carboxylic acid transport"/>
    <property type="evidence" value="ECO:0007669"/>
    <property type="project" value="UniProtKB-ARBA"/>
</dbReference>
<feature type="compositionally biased region" description="Basic residues" evidence="9">
    <location>
        <begin position="531"/>
        <end position="549"/>
    </location>
</feature>
<sequence length="590" mass="62655">MAVDYTVIVVYLAGMLAMGWWGMRRAKSKSDFLVAGRRLGPAMYSGTMAAIVLGGASTIGGVGLGYKYGLSGAWMVFAIGLGLLALSVFFSARIARLKVYTVSEMLDLRYGGRAGVISGVVMWAYTLMLAVTSTIAYATIFDVLFDMNRTLAIILGGSIVVAYSTLGGMWSITLTDMVQFVVKTIGVLLLLLPIAIVKAGGFSAMKAKLPTEYFDPLGIGGETIFTYVLIYTFGMLIGQDIWQRVFTARSDTTAKWGGTVAGTYCLVYALAGAVIGTAAKVLYPTLPSADSAFATIVKDELPVGVRGLVLAAALAAVMSTSSGALIACATVANNDIWSRLRGVSSRKGDDHDEVRGNRLFILVMGVAVICTAIALNDVVEALTVAYNLLVGGLLVPILGGLLWKRGTVHGALASVIVGGLAVIGLMATFGILANEPVYYGLLSSLAAYVIVSLATPATDAAVLAAWRERLAGRTPEPLAEPVPAPSRVKTQRSAGKVTPHEQQRDAPRPRRLVPRPAVRRPRDLRPAAAPRRGRHRRCRRGRCAVRLRRLVPAGRPLRRQRDPRGVPAPAPVQPGAGRLALRARPGRGRG</sequence>
<evidence type="ECO:0000256" key="10">
    <source>
        <dbReference type="SAM" id="Phobius"/>
    </source>
</evidence>
<dbReference type="InterPro" id="IPR018212">
    <property type="entry name" value="Na/solute_symporter_CS"/>
</dbReference>
<evidence type="ECO:0000256" key="7">
    <source>
        <dbReference type="ARBA" id="ARBA00023136"/>
    </source>
</evidence>
<feature type="region of interest" description="Disordered" evidence="9">
    <location>
        <begin position="474"/>
        <end position="590"/>
    </location>
</feature>
<feature type="compositionally biased region" description="Low complexity" evidence="9">
    <location>
        <begin position="573"/>
        <end position="583"/>
    </location>
</feature>
<feature type="transmembrane region" description="Helical" evidence="10">
    <location>
        <begin position="224"/>
        <end position="242"/>
    </location>
</feature>
<feature type="transmembrane region" description="Helical" evidence="10">
    <location>
        <begin position="357"/>
        <end position="375"/>
    </location>
</feature>
<dbReference type="GO" id="GO:0005886">
    <property type="term" value="C:plasma membrane"/>
    <property type="evidence" value="ECO:0007669"/>
    <property type="project" value="TreeGrafter"/>
</dbReference>